<evidence type="ECO:0000313" key="2">
    <source>
        <dbReference type="Proteomes" id="UP000243006"/>
    </source>
</evidence>
<dbReference type="EMBL" id="LVZM01022047">
    <property type="protein sequence ID" value="OUC40983.1"/>
    <property type="molecule type" value="Genomic_DNA"/>
</dbReference>
<comment type="caution">
    <text evidence="1">The sequence shown here is derived from an EMBL/GenBank/DDBJ whole genome shotgun (WGS) entry which is preliminary data.</text>
</comment>
<sequence>MILISDDFFFHLLKKQQSSFVARLRLYYANLSSRLMKRIKSVLLEQLKVAFIACTDSTRCQIFRKAYDIFALATISIVFRCVSCNHQLKYAALIDLNYCEHNHNRLEM</sequence>
<dbReference type="AlphaFoldDB" id="A0A1Y3E7A1"/>
<dbReference type="Proteomes" id="UP000243006">
    <property type="component" value="Unassembled WGS sequence"/>
</dbReference>
<reference evidence="1 2" key="1">
    <citation type="submission" date="2015-04" db="EMBL/GenBank/DDBJ databases">
        <title>Draft genome of the roundworm Trichinella nativa.</title>
        <authorList>
            <person name="Mitreva M."/>
        </authorList>
    </citation>
    <scope>NUCLEOTIDE SEQUENCE [LARGE SCALE GENOMIC DNA]</scope>
    <source>
        <strain evidence="1 2">ISS45</strain>
    </source>
</reference>
<proteinExistence type="predicted"/>
<accession>A0A1Y3E7A1</accession>
<organism evidence="1 2">
    <name type="scientific">Trichinella nativa</name>
    <dbReference type="NCBI Taxonomy" id="6335"/>
    <lineage>
        <taxon>Eukaryota</taxon>
        <taxon>Metazoa</taxon>
        <taxon>Ecdysozoa</taxon>
        <taxon>Nematoda</taxon>
        <taxon>Enoplea</taxon>
        <taxon>Dorylaimia</taxon>
        <taxon>Trichinellida</taxon>
        <taxon>Trichinellidae</taxon>
        <taxon>Trichinella</taxon>
    </lineage>
</organism>
<name>A0A1Y3E7A1_9BILA</name>
<evidence type="ECO:0000313" key="1">
    <source>
        <dbReference type="EMBL" id="OUC40983.1"/>
    </source>
</evidence>
<gene>
    <name evidence="1" type="ORF">D917_00544</name>
</gene>
<protein>
    <submittedName>
        <fullName evidence="1">Uncharacterized protein</fullName>
    </submittedName>
</protein>